<dbReference type="RefSeq" id="WP_197439916.1">
    <property type="nucleotide sequence ID" value="NZ_CP036316.1"/>
</dbReference>
<sequence>MNRKFVSLTLLSIGVTCIWSVGCQQRDIPTLGKVSGVVTLDGNPLPGASIVFSPEEGRASSATTDENGQYLLRYTMDLNGALIGTHTVIITTAQEAYSDESGQGKNVKAKTELLPAKYHTNTELKADVEQGENKIDFPLTSS</sequence>
<evidence type="ECO:0000313" key="2">
    <source>
        <dbReference type="Proteomes" id="UP000319976"/>
    </source>
</evidence>
<dbReference type="Proteomes" id="UP000319976">
    <property type="component" value="Chromosome"/>
</dbReference>
<dbReference type="SUPFAM" id="SSF49464">
    <property type="entry name" value="Carboxypeptidase regulatory domain-like"/>
    <property type="match status" value="1"/>
</dbReference>
<dbReference type="AlphaFoldDB" id="A0A517T5B2"/>
<evidence type="ECO:0008006" key="3">
    <source>
        <dbReference type="Google" id="ProtNLM"/>
    </source>
</evidence>
<name>A0A517T5B2_9PLAN</name>
<dbReference type="KEGG" id="chya:V22_07530"/>
<dbReference type="InterPro" id="IPR013783">
    <property type="entry name" value="Ig-like_fold"/>
</dbReference>
<dbReference type="PROSITE" id="PS51257">
    <property type="entry name" value="PROKAR_LIPOPROTEIN"/>
    <property type="match status" value="1"/>
</dbReference>
<protein>
    <recommendedName>
        <fullName evidence="3">Carboxypeptidase regulatory-like domain-containing protein</fullName>
    </recommendedName>
</protein>
<dbReference type="EMBL" id="CP036316">
    <property type="protein sequence ID" value="QDT63531.1"/>
    <property type="molecule type" value="Genomic_DNA"/>
</dbReference>
<accession>A0A517T5B2</accession>
<evidence type="ECO:0000313" key="1">
    <source>
        <dbReference type="EMBL" id="QDT63531.1"/>
    </source>
</evidence>
<keyword evidence="2" id="KW-1185">Reference proteome</keyword>
<reference evidence="1 2" key="1">
    <citation type="submission" date="2019-02" db="EMBL/GenBank/DDBJ databases">
        <title>Deep-cultivation of Planctomycetes and their phenomic and genomic characterization uncovers novel biology.</title>
        <authorList>
            <person name="Wiegand S."/>
            <person name="Jogler M."/>
            <person name="Boedeker C."/>
            <person name="Pinto D."/>
            <person name="Vollmers J."/>
            <person name="Rivas-Marin E."/>
            <person name="Kohn T."/>
            <person name="Peeters S.H."/>
            <person name="Heuer A."/>
            <person name="Rast P."/>
            <person name="Oberbeckmann S."/>
            <person name="Bunk B."/>
            <person name="Jeske O."/>
            <person name="Meyerdierks A."/>
            <person name="Storesund J.E."/>
            <person name="Kallscheuer N."/>
            <person name="Luecker S."/>
            <person name="Lage O.M."/>
            <person name="Pohl T."/>
            <person name="Merkel B.J."/>
            <person name="Hornburger P."/>
            <person name="Mueller R.-W."/>
            <person name="Bruemmer F."/>
            <person name="Labrenz M."/>
            <person name="Spormann A.M."/>
            <person name="Op den Camp H."/>
            <person name="Overmann J."/>
            <person name="Amann R."/>
            <person name="Jetten M.S.M."/>
            <person name="Mascher T."/>
            <person name="Medema M.H."/>
            <person name="Devos D.P."/>
            <person name="Kaster A.-K."/>
            <person name="Ovreas L."/>
            <person name="Rohde M."/>
            <person name="Galperin M.Y."/>
            <person name="Jogler C."/>
        </authorList>
    </citation>
    <scope>NUCLEOTIDE SEQUENCE [LARGE SCALE GENOMIC DNA]</scope>
    <source>
        <strain evidence="1 2">V22</strain>
    </source>
</reference>
<dbReference type="InterPro" id="IPR008969">
    <property type="entry name" value="CarboxyPept-like_regulatory"/>
</dbReference>
<gene>
    <name evidence="1" type="ORF">V22_07530</name>
</gene>
<organism evidence="1 2">
    <name type="scientific">Calycomorphotria hydatis</name>
    <dbReference type="NCBI Taxonomy" id="2528027"/>
    <lineage>
        <taxon>Bacteria</taxon>
        <taxon>Pseudomonadati</taxon>
        <taxon>Planctomycetota</taxon>
        <taxon>Planctomycetia</taxon>
        <taxon>Planctomycetales</taxon>
        <taxon>Planctomycetaceae</taxon>
        <taxon>Calycomorphotria</taxon>
    </lineage>
</organism>
<dbReference type="Gene3D" id="2.60.40.10">
    <property type="entry name" value="Immunoglobulins"/>
    <property type="match status" value="1"/>
</dbReference>
<proteinExistence type="predicted"/>